<dbReference type="SUPFAM" id="SSF47459">
    <property type="entry name" value="HLH, helix-loop-helix DNA-binding domain"/>
    <property type="match status" value="1"/>
</dbReference>
<dbReference type="Proteomes" id="UP000626092">
    <property type="component" value="Unassembled WGS sequence"/>
</dbReference>
<evidence type="ECO:0000256" key="5">
    <source>
        <dbReference type="SAM" id="MobiDB-lite"/>
    </source>
</evidence>
<evidence type="ECO:0000259" key="6">
    <source>
        <dbReference type="PROSITE" id="PS50888"/>
    </source>
</evidence>
<feature type="region of interest" description="Disordered" evidence="5">
    <location>
        <begin position="113"/>
        <end position="134"/>
    </location>
</feature>
<proteinExistence type="predicted"/>
<dbReference type="InterPro" id="IPR036638">
    <property type="entry name" value="HLH_DNA-bd_sf"/>
</dbReference>
<evidence type="ECO:0000256" key="4">
    <source>
        <dbReference type="ARBA" id="ARBA00023242"/>
    </source>
</evidence>
<evidence type="ECO:0000313" key="8">
    <source>
        <dbReference type="Proteomes" id="UP000626092"/>
    </source>
</evidence>
<dbReference type="Pfam" id="PF22754">
    <property type="entry name" value="bHLH-TF_ACT-like_plant"/>
    <property type="match status" value="1"/>
</dbReference>
<dbReference type="Gene3D" id="4.10.280.10">
    <property type="entry name" value="Helix-loop-helix DNA-binding domain"/>
    <property type="match status" value="1"/>
</dbReference>
<dbReference type="EMBL" id="WJXA01000004">
    <property type="protein sequence ID" value="KAF7144953.1"/>
    <property type="molecule type" value="Genomic_DNA"/>
</dbReference>
<dbReference type="AlphaFoldDB" id="A0A834H591"/>
<dbReference type="GO" id="GO:0080090">
    <property type="term" value="P:regulation of primary metabolic process"/>
    <property type="evidence" value="ECO:0007669"/>
    <property type="project" value="UniProtKB-ARBA"/>
</dbReference>
<feature type="domain" description="BHLH" evidence="6">
    <location>
        <begin position="48"/>
        <end position="105"/>
    </location>
</feature>
<gene>
    <name evidence="7" type="ORF">RHSIM_Rhsim04G0084700</name>
</gene>
<feature type="compositionally biased region" description="Low complexity" evidence="5">
    <location>
        <begin position="39"/>
        <end position="49"/>
    </location>
</feature>
<dbReference type="OrthoDB" id="690068at2759"/>
<keyword evidence="3" id="KW-0804">Transcription</keyword>
<dbReference type="InterPro" id="IPR011598">
    <property type="entry name" value="bHLH_dom"/>
</dbReference>
<sequence length="223" mass="25294">MKSSSLEFDEHVDESTSTNPPKSGTCKPTPDDDPHEYDSSSSESSTTSTAITRKLSRKRRSKKLIRQFRELSAIVPEASNKEVMLMDVKEASSILEDAIKYMKQLEERVNKLEEELTRPNHGSYSDEEEEEDRLPEIDVKTDGQDQQNVLIRIICEKRKGQIARIMSEMEELHLSVSSISALPFGDQLLVISVSAQMGNEFCMTANDLKKNLRAGILKFMRHV</sequence>
<dbReference type="InterPro" id="IPR052610">
    <property type="entry name" value="bHLH_transcription_regulator"/>
</dbReference>
<keyword evidence="4" id="KW-0539">Nucleus</keyword>
<comment type="caution">
    <text evidence="7">The sequence shown here is derived from an EMBL/GenBank/DDBJ whole genome shotgun (WGS) entry which is preliminary data.</text>
</comment>
<dbReference type="PANTHER" id="PTHR45959:SF73">
    <property type="entry name" value="TRANSCRIPTION FACTOR BHLH25"/>
    <property type="match status" value="1"/>
</dbReference>
<comment type="subcellular location">
    <subcellularLocation>
        <location evidence="1">Nucleus</location>
    </subcellularLocation>
</comment>
<dbReference type="GO" id="GO:0046983">
    <property type="term" value="F:protein dimerization activity"/>
    <property type="evidence" value="ECO:0007669"/>
    <property type="project" value="InterPro"/>
</dbReference>
<protein>
    <recommendedName>
        <fullName evidence="6">BHLH domain-containing protein</fullName>
    </recommendedName>
</protein>
<accession>A0A834H591</accession>
<reference evidence="7" key="1">
    <citation type="submission" date="2019-11" db="EMBL/GenBank/DDBJ databases">
        <authorList>
            <person name="Liu Y."/>
            <person name="Hou J."/>
            <person name="Li T.-Q."/>
            <person name="Guan C.-H."/>
            <person name="Wu X."/>
            <person name="Wu H.-Z."/>
            <person name="Ling F."/>
            <person name="Zhang R."/>
            <person name="Shi X.-G."/>
            <person name="Ren J.-P."/>
            <person name="Chen E.-F."/>
            <person name="Sun J.-M."/>
        </authorList>
    </citation>
    <scope>NUCLEOTIDE SEQUENCE</scope>
    <source>
        <strain evidence="7">Adult_tree_wgs_1</strain>
        <tissue evidence="7">Leaves</tissue>
    </source>
</reference>
<dbReference type="GO" id="GO:0005634">
    <property type="term" value="C:nucleus"/>
    <property type="evidence" value="ECO:0007669"/>
    <property type="project" value="UniProtKB-SubCell"/>
</dbReference>
<feature type="compositionally biased region" description="Basic and acidic residues" evidence="5">
    <location>
        <begin position="29"/>
        <end position="38"/>
    </location>
</feature>
<name>A0A834H591_RHOSS</name>
<dbReference type="InterPro" id="IPR054502">
    <property type="entry name" value="bHLH-TF_ACT-like_plant"/>
</dbReference>
<evidence type="ECO:0000256" key="1">
    <source>
        <dbReference type="ARBA" id="ARBA00004123"/>
    </source>
</evidence>
<keyword evidence="8" id="KW-1185">Reference proteome</keyword>
<organism evidence="7 8">
    <name type="scientific">Rhododendron simsii</name>
    <name type="common">Sims's rhododendron</name>
    <dbReference type="NCBI Taxonomy" id="118357"/>
    <lineage>
        <taxon>Eukaryota</taxon>
        <taxon>Viridiplantae</taxon>
        <taxon>Streptophyta</taxon>
        <taxon>Embryophyta</taxon>
        <taxon>Tracheophyta</taxon>
        <taxon>Spermatophyta</taxon>
        <taxon>Magnoliopsida</taxon>
        <taxon>eudicotyledons</taxon>
        <taxon>Gunneridae</taxon>
        <taxon>Pentapetalae</taxon>
        <taxon>asterids</taxon>
        <taxon>Ericales</taxon>
        <taxon>Ericaceae</taxon>
        <taxon>Ericoideae</taxon>
        <taxon>Rhodoreae</taxon>
        <taxon>Rhododendron</taxon>
    </lineage>
</organism>
<dbReference type="PROSITE" id="PS50888">
    <property type="entry name" value="BHLH"/>
    <property type="match status" value="1"/>
</dbReference>
<dbReference type="PANTHER" id="PTHR45959">
    <property type="entry name" value="BHLH TRANSCRIPTION FACTOR"/>
    <property type="match status" value="1"/>
</dbReference>
<feature type="region of interest" description="Disordered" evidence="5">
    <location>
        <begin position="1"/>
        <end position="58"/>
    </location>
</feature>
<evidence type="ECO:0000256" key="2">
    <source>
        <dbReference type="ARBA" id="ARBA00023015"/>
    </source>
</evidence>
<evidence type="ECO:0000256" key="3">
    <source>
        <dbReference type="ARBA" id="ARBA00023163"/>
    </source>
</evidence>
<keyword evidence="2" id="KW-0805">Transcription regulation</keyword>
<evidence type="ECO:0000313" key="7">
    <source>
        <dbReference type="EMBL" id="KAF7144953.1"/>
    </source>
</evidence>